<organism evidence="1 2">
    <name type="scientific">Haemophilus influenzae (strain PittGG)</name>
    <dbReference type="NCBI Taxonomy" id="374931"/>
    <lineage>
        <taxon>Bacteria</taxon>
        <taxon>Pseudomonadati</taxon>
        <taxon>Pseudomonadota</taxon>
        <taxon>Gammaproteobacteria</taxon>
        <taxon>Pasteurellales</taxon>
        <taxon>Pasteurellaceae</taxon>
        <taxon>Haemophilus</taxon>
    </lineage>
</organism>
<accession>A5UGP2</accession>
<dbReference type="HOGENOM" id="CLU_1545468_0_0_6"/>
<proteinExistence type="predicted"/>
<reference evidence="1 2" key="1">
    <citation type="journal article" date="2007" name="Genome Biol.">
        <title>Characterization and modeling of the Haemophilus influenzae core and supragenomes based on the complete genomic sequences of Rd and 12 clinical nontypeable strains.</title>
        <authorList>
            <person name="Hogg J.S."/>
            <person name="Hu F.Z."/>
            <person name="Janto B."/>
            <person name="Boissy R."/>
            <person name="Hayes J."/>
            <person name="Keefe R."/>
            <person name="Post J.C."/>
            <person name="Ehrlich G.D."/>
        </authorList>
    </citation>
    <scope>NUCLEOTIDE SEQUENCE [LARGE SCALE GENOMIC DNA]</scope>
    <source>
        <strain evidence="1 2">PittGG</strain>
    </source>
</reference>
<evidence type="ECO:0000313" key="1">
    <source>
        <dbReference type="EMBL" id="ABQ99947.1"/>
    </source>
</evidence>
<sequence>MKEFNLDAALNGEPVKLRNGLKAIVYYRIPDEFSYPGGSTEIYPLLGIIFNKDGTIKGASENWKDCGAYCSCQGGLDIVGMWEEHKLTSEQVLEKAYKENFLVLCDGNPDLPLKVIAKTKNGEFVMQPEDGIIQPWLANLTMEWFFVKNLIQNSTQALYLSRLNHILAMSFSI</sequence>
<protein>
    <submittedName>
        <fullName evidence="1">Uncharacterized protein</fullName>
    </submittedName>
</protein>
<dbReference type="KEGG" id="hiq:CGSHiGG_05025"/>
<dbReference type="AlphaFoldDB" id="A5UGP2"/>
<name>A5UGP2_HAEIG</name>
<gene>
    <name evidence="1" type="ordered locus">CGSHiGG_05025</name>
</gene>
<dbReference type="EMBL" id="CP000672">
    <property type="protein sequence ID" value="ABQ99947.1"/>
    <property type="molecule type" value="Genomic_DNA"/>
</dbReference>
<dbReference type="Proteomes" id="UP000001990">
    <property type="component" value="Chromosome"/>
</dbReference>
<evidence type="ECO:0000313" key="2">
    <source>
        <dbReference type="Proteomes" id="UP000001990"/>
    </source>
</evidence>